<organism evidence="2 3">
    <name type="scientific">Linum tenue</name>
    <dbReference type="NCBI Taxonomy" id="586396"/>
    <lineage>
        <taxon>Eukaryota</taxon>
        <taxon>Viridiplantae</taxon>
        <taxon>Streptophyta</taxon>
        <taxon>Embryophyta</taxon>
        <taxon>Tracheophyta</taxon>
        <taxon>Spermatophyta</taxon>
        <taxon>Magnoliopsida</taxon>
        <taxon>eudicotyledons</taxon>
        <taxon>Gunneridae</taxon>
        <taxon>Pentapetalae</taxon>
        <taxon>rosids</taxon>
        <taxon>fabids</taxon>
        <taxon>Malpighiales</taxon>
        <taxon>Linaceae</taxon>
        <taxon>Linum</taxon>
    </lineage>
</organism>
<feature type="region of interest" description="Disordered" evidence="1">
    <location>
        <begin position="1"/>
        <end position="30"/>
    </location>
</feature>
<protein>
    <submittedName>
        <fullName evidence="2">Uncharacterized protein</fullName>
    </submittedName>
</protein>
<dbReference type="AlphaFoldDB" id="A0AAV0QZJ3"/>
<comment type="caution">
    <text evidence="2">The sequence shown here is derived from an EMBL/GenBank/DDBJ whole genome shotgun (WGS) entry which is preliminary data.</text>
</comment>
<feature type="compositionally biased region" description="Basic residues" evidence="1">
    <location>
        <begin position="225"/>
        <end position="234"/>
    </location>
</feature>
<feature type="region of interest" description="Disordered" evidence="1">
    <location>
        <begin position="138"/>
        <end position="182"/>
    </location>
</feature>
<evidence type="ECO:0000256" key="1">
    <source>
        <dbReference type="SAM" id="MobiDB-lite"/>
    </source>
</evidence>
<dbReference type="GO" id="GO:0006396">
    <property type="term" value="P:RNA processing"/>
    <property type="evidence" value="ECO:0007669"/>
    <property type="project" value="InterPro"/>
</dbReference>
<accession>A0AAV0QZJ3</accession>
<evidence type="ECO:0000313" key="3">
    <source>
        <dbReference type="Proteomes" id="UP001154282"/>
    </source>
</evidence>
<feature type="compositionally biased region" description="Low complexity" evidence="1">
    <location>
        <begin position="241"/>
        <end position="256"/>
    </location>
</feature>
<dbReference type="Pfam" id="PF04032">
    <property type="entry name" value="Rpr2"/>
    <property type="match status" value="1"/>
</dbReference>
<feature type="compositionally biased region" description="Polar residues" evidence="1">
    <location>
        <begin position="267"/>
        <end position="278"/>
    </location>
</feature>
<evidence type="ECO:0000313" key="2">
    <source>
        <dbReference type="EMBL" id="CAI0550900.1"/>
    </source>
</evidence>
<dbReference type="Proteomes" id="UP001154282">
    <property type="component" value="Unassembled WGS sequence"/>
</dbReference>
<dbReference type="EMBL" id="CAMGYJ010000010">
    <property type="protein sequence ID" value="CAI0550900.1"/>
    <property type="molecule type" value="Genomic_DNA"/>
</dbReference>
<dbReference type="InterPro" id="IPR007175">
    <property type="entry name" value="Rpr2/Snm1/Rpp21"/>
</dbReference>
<dbReference type="PANTHER" id="PTHR36072">
    <property type="entry name" value="OS01G0541600 PROTEIN"/>
    <property type="match status" value="1"/>
</dbReference>
<reference evidence="2" key="1">
    <citation type="submission" date="2022-08" db="EMBL/GenBank/DDBJ databases">
        <authorList>
            <person name="Gutierrez-Valencia J."/>
        </authorList>
    </citation>
    <scope>NUCLEOTIDE SEQUENCE</scope>
</reference>
<dbReference type="PANTHER" id="PTHR36072:SF2">
    <property type="entry name" value="OS01G0531000 PROTEIN"/>
    <property type="match status" value="1"/>
</dbReference>
<sequence>MAKKKKSTNPPQTTAPFGRSQDKGPPRNSKAMLKLDHLQRLALWAGAEASIPSLGAFFGRQFATAAEALGAPPDPSLFPCQRCETILQPGFNCTIRIEKNRQKAAKRGGKSKINHTPPQNYVIYTCHFCSFRNQKRGTSKGHVKSICPPTPKPNPRSNKPDASAINPITPVKEATTSGKKVSEAMKVDDVALAAIPEDSPMAAGSPRTPLDTSAGPIPLLEALTKKRNRSKSKKKPEESESGSAAAAASTDPETNAGGSRKKRRKSWTSLTDITVNND</sequence>
<feature type="region of interest" description="Disordered" evidence="1">
    <location>
        <begin position="197"/>
        <end position="278"/>
    </location>
</feature>
<keyword evidence="3" id="KW-1185">Reference proteome</keyword>
<gene>
    <name evidence="2" type="ORF">LITE_LOCUS45714</name>
</gene>
<dbReference type="Gene3D" id="6.20.50.20">
    <property type="match status" value="1"/>
</dbReference>
<proteinExistence type="predicted"/>
<name>A0AAV0QZJ3_9ROSI</name>